<organism evidence="9 10">
    <name type="scientific">Streptomyces zagrosensis</name>
    <dbReference type="NCBI Taxonomy" id="1042984"/>
    <lineage>
        <taxon>Bacteria</taxon>
        <taxon>Bacillati</taxon>
        <taxon>Actinomycetota</taxon>
        <taxon>Actinomycetes</taxon>
        <taxon>Kitasatosporales</taxon>
        <taxon>Streptomycetaceae</taxon>
        <taxon>Streptomyces</taxon>
    </lineage>
</organism>
<evidence type="ECO:0000256" key="6">
    <source>
        <dbReference type="SAM" id="MobiDB-lite"/>
    </source>
</evidence>
<dbReference type="Proteomes" id="UP000588098">
    <property type="component" value="Unassembled WGS sequence"/>
</dbReference>
<gene>
    <name evidence="9" type="ORF">FHS42_006895</name>
</gene>
<dbReference type="AlphaFoldDB" id="A0A7W9QH12"/>
<dbReference type="InterPro" id="IPR036736">
    <property type="entry name" value="ACP-like_sf"/>
</dbReference>
<dbReference type="SUPFAM" id="SSF52151">
    <property type="entry name" value="FabD/lysophospholipase-like"/>
    <property type="match status" value="2"/>
</dbReference>
<dbReference type="InterPro" id="IPR009081">
    <property type="entry name" value="PP-bd_ACP"/>
</dbReference>
<dbReference type="Gene3D" id="3.30.70.3290">
    <property type="match status" value="2"/>
</dbReference>
<dbReference type="SUPFAM" id="SSF53901">
    <property type="entry name" value="Thiolase-like"/>
    <property type="match status" value="1"/>
</dbReference>
<feature type="region of interest" description="Disordered" evidence="6">
    <location>
        <begin position="1"/>
        <end position="21"/>
    </location>
</feature>
<dbReference type="PANTHER" id="PTHR43775">
    <property type="entry name" value="FATTY ACID SYNTHASE"/>
    <property type="match status" value="1"/>
</dbReference>
<dbReference type="Gene3D" id="1.10.1200.10">
    <property type="entry name" value="ACP-like"/>
    <property type="match status" value="1"/>
</dbReference>
<dbReference type="SUPFAM" id="SSF47336">
    <property type="entry name" value="ACP-like"/>
    <property type="match status" value="1"/>
</dbReference>
<sequence length="1077" mass="111835">MTSDAPPSIPSTSPGPESPEDLLARLHGVPRERADELLLDLVVRQLATVLQLPDGERVQPAQRFADLGLGSLAAVDLHRGLAAATGLPLPLSMAFDRPTAADLTDFLARELFGDPDTNTAPTRPERADDHDDPIVLVGMGCRFPGGVGSPEDLWQLVLDETDAITDFPDDRGWDTAGSFDSDPDRAGKTYVLSGGFLPGAADFDAEFFAVSPREAQSMDPQQRLLLEVSWEAVERSGIDPTSLAGTATGVFVGMEDHEYGPKLVDARDGAEGYLITGNAASVGSGRIAYAMGLEGPVLTVDTACSGSLVALHLAARSLARGECDLALAGGAAVMSTMGGFLAFSRQRGLAADGRCKAFGEDADGTGWGEGVGMVVLERLSDARRRGHHILAVLRGSAINSDGATNGLTAPSGRAQQRVIRQALANAGVAASDVDIVEAHGTGTTLGDLIEAQALLATYGQDRAAPLWLGSLKTNIGHTQAAAGVAGVIKTVMAMRHGVMPRTLHSAEPSSRVDWASGAVELLRSARQWPRADRPRRAGVSAFGFSGTNAHLILEEAPEPTPKAPRALTGPVLLSAPDPASLRDRAESLAHADLASVLDHARSAATTPTRLPHRAAVVAFDADELRRGLSALAAGKDIPGVVRAPVGAGVGKGECGTQAAFLFTGHPPVPLADGPAAETGVIRGAGLYERFPVFADALDAACAQLDVHLRRPLGPMLRGGGYAGESLDDAEWAQPAAFAVEIALFRLLESFGVTPSHVIGQGAGEITAAQVAGVLTLADAAALVAARGRLTSELALPGAALAHALGEMRWVAEVLTYAAPRIPVVSGRLMTDEEITSPEHWANSLHGAAPWSDGLETLRTAGVPTVLALGPAGTDVVSLRAAHEPAFLTALAELHVRGVPVKWNQLHGATEAATREPAAFSAGHVWPGVERTVPWVLSGRSVEAVRGQAVRLLDWAEAAPAVDVLDVGRSLVTSRALFDHRLVVTGGDRVELLAGLRAVVAGEPASGVSQGSVSAWAGSGVVFVFPGQGGQWVGMARELVEASEVFAAGMAECAEALGSFVEWSLWDVLGDEVALGRV</sequence>
<evidence type="ECO:0000313" key="9">
    <source>
        <dbReference type="EMBL" id="MBB5939799.1"/>
    </source>
</evidence>
<accession>A0A7W9QH12</accession>
<evidence type="ECO:0000256" key="1">
    <source>
        <dbReference type="ARBA" id="ARBA00022450"/>
    </source>
</evidence>
<proteinExistence type="predicted"/>
<evidence type="ECO:0000256" key="3">
    <source>
        <dbReference type="ARBA" id="ARBA00022679"/>
    </source>
</evidence>
<dbReference type="InterPro" id="IPR014043">
    <property type="entry name" value="Acyl_transferase_dom"/>
</dbReference>
<feature type="compositionally biased region" description="Polar residues" evidence="6">
    <location>
        <begin position="1"/>
        <end position="15"/>
    </location>
</feature>
<dbReference type="InterPro" id="IPR016035">
    <property type="entry name" value="Acyl_Trfase/lysoPLipase"/>
</dbReference>
<dbReference type="Pfam" id="PF00550">
    <property type="entry name" value="PP-binding"/>
    <property type="match status" value="1"/>
</dbReference>
<evidence type="ECO:0000256" key="5">
    <source>
        <dbReference type="ARBA" id="ARBA00023268"/>
    </source>
</evidence>
<dbReference type="Pfam" id="PF16197">
    <property type="entry name" value="KAsynt_C_assoc"/>
    <property type="match status" value="1"/>
</dbReference>
<dbReference type="PANTHER" id="PTHR43775:SF51">
    <property type="entry name" value="INACTIVE PHENOLPHTHIOCEROL SYNTHESIS POLYKETIDE SYNTHASE TYPE I PKS1-RELATED"/>
    <property type="match status" value="1"/>
</dbReference>
<keyword evidence="1" id="KW-0596">Phosphopantetheine</keyword>
<keyword evidence="5" id="KW-0511">Multifunctional enzyme</keyword>
<dbReference type="Pfam" id="PF00109">
    <property type="entry name" value="ketoacyl-synt"/>
    <property type="match status" value="1"/>
</dbReference>
<protein>
    <submittedName>
        <fullName evidence="9">Acyl transferase domain-containing protein/acyl carrier protein</fullName>
    </submittedName>
</protein>
<comment type="caution">
    <text evidence="9">The sequence shown here is derived from an EMBL/GenBank/DDBJ whole genome shotgun (WGS) entry which is preliminary data.</text>
</comment>
<dbReference type="RefSeq" id="WP_184579407.1">
    <property type="nucleotide sequence ID" value="NZ_JACHJL010000027.1"/>
</dbReference>
<feature type="domain" description="Carrier" evidence="7">
    <location>
        <begin position="36"/>
        <end position="111"/>
    </location>
</feature>
<dbReference type="Gene3D" id="3.40.47.10">
    <property type="match status" value="1"/>
</dbReference>
<dbReference type="InterPro" id="IPR014031">
    <property type="entry name" value="Ketoacyl_synth_C"/>
</dbReference>
<dbReference type="GO" id="GO:0031177">
    <property type="term" value="F:phosphopantetheine binding"/>
    <property type="evidence" value="ECO:0007669"/>
    <property type="project" value="InterPro"/>
</dbReference>
<dbReference type="GO" id="GO:0006633">
    <property type="term" value="P:fatty acid biosynthetic process"/>
    <property type="evidence" value="ECO:0007669"/>
    <property type="project" value="TreeGrafter"/>
</dbReference>
<dbReference type="GO" id="GO:0033068">
    <property type="term" value="P:macrolide biosynthetic process"/>
    <property type="evidence" value="ECO:0007669"/>
    <property type="project" value="UniProtKB-ARBA"/>
</dbReference>
<dbReference type="InterPro" id="IPR020841">
    <property type="entry name" value="PKS_Beta-ketoAc_synthase_dom"/>
</dbReference>
<dbReference type="PROSITE" id="PS50075">
    <property type="entry name" value="CARRIER"/>
    <property type="match status" value="1"/>
</dbReference>
<dbReference type="PROSITE" id="PS52004">
    <property type="entry name" value="KS3_2"/>
    <property type="match status" value="1"/>
</dbReference>
<reference evidence="9 10" key="1">
    <citation type="submission" date="2020-08" db="EMBL/GenBank/DDBJ databases">
        <title>Genomic Encyclopedia of Type Strains, Phase III (KMG-III): the genomes of soil and plant-associated and newly described type strains.</title>
        <authorList>
            <person name="Whitman W."/>
        </authorList>
    </citation>
    <scope>NUCLEOTIDE SEQUENCE [LARGE SCALE GENOMIC DNA]</scope>
    <source>
        <strain evidence="9 10">CECT 8305</strain>
    </source>
</reference>
<evidence type="ECO:0000256" key="4">
    <source>
        <dbReference type="ARBA" id="ARBA00023194"/>
    </source>
</evidence>
<dbReference type="InterPro" id="IPR032821">
    <property type="entry name" value="PKS_assoc"/>
</dbReference>
<dbReference type="SMART" id="SM00827">
    <property type="entry name" value="PKS_AT"/>
    <property type="match status" value="1"/>
</dbReference>
<dbReference type="GO" id="GO:0004312">
    <property type="term" value="F:fatty acid synthase activity"/>
    <property type="evidence" value="ECO:0007669"/>
    <property type="project" value="TreeGrafter"/>
</dbReference>
<dbReference type="InterPro" id="IPR014030">
    <property type="entry name" value="Ketoacyl_synth_N"/>
</dbReference>
<dbReference type="SMART" id="SM00823">
    <property type="entry name" value="PKS_PP"/>
    <property type="match status" value="1"/>
</dbReference>
<evidence type="ECO:0000256" key="2">
    <source>
        <dbReference type="ARBA" id="ARBA00022553"/>
    </source>
</evidence>
<dbReference type="InterPro" id="IPR001227">
    <property type="entry name" value="Ac_transferase_dom_sf"/>
</dbReference>
<dbReference type="FunFam" id="3.40.47.10:FF:000019">
    <property type="entry name" value="Polyketide synthase type I"/>
    <property type="match status" value="1"/>
</dbReference>
<dbReference type="EMBL" id="JACHJL010000027">
    <property type="protein sequence ID" value="MBB5939799.1"/>
    <property type="molecule type" value="Genomic_DNA"/>
</dbReference>
<feature type="domain" description="Ketosynthase family 3 (KS3)" evidence="8">
    <location>
        <begin position="131"/>
        <end position="555"/>
    </location>
</feature>
<name>A0A7W9QH12_9ACTN</name>
<keyword evidence="10" id="KW-1185">Reference proteome</keyword>
<feature type="non-terminal residue" evidence="9">
    <location>
        <position position="1077"/>
    </location>
</feature>
<dbReference type="InterPro" id="IPR050091">
    <property type="entry name" value="PKS_NRPS_Biosynth_Enz"/>
</dbReference>
<evidence type="ECO:0000313" key="10">
    <source>
        <dbReference type="Proteomes" id="UP000588098"/>
    </source>
</evidence>
<evidence type="ECO:0000259" key="7">
    <source>
        <dbReference type="PROSITE" id="PS50075"/>
    </source>
</evidence>
<keyword evidence="2" id="KW-0597">Phosphoprotein</keyword>
<dbReference type="SMART" id="SM00825">
    <property type="entry name" value="PKS_KS"/>
    <property type="match status" value="1"/>
</dbReference>
<dbReference type="Pfam" id="PF00698">
    <property type="entry name" value="Acyl_transf_1"/>
    <property type="match status" value="2"/>
</dbReference>
<dbReference type="CDD" id="cd00833">
    <property type="entry name" value="PKS"/>
    <property type="match status" value="1"/>
</dbReference>
<dbReference type="SMART" id="SM01294">
    <property type="entry name" value="PKS_PP_betabranch"/>
    <property type="match status" value="1"/>
</dbReference>
<keyword evidence="3 9" id="KW-0808">Transferase</keyword>
<dbReference type="InterPro" id="IPR020806">
    <property type="entry name" value="PKS_PP-bd"/>
</dbReference>
<dbReference type="Gene3D" id="3.40.366.10">
    <property type="entry name" value="Malonyl-Coenzyme A Acyl Carrier Protein, domain 2"/>
    <property type="match status" value="3"/>
</dbReference>
<evidence type="ECO:0000259" key="8">
    <source>
        <dbReference type="PROSITE" id="PS52004"/>
    </source>
</evidence>
<dbReference type="Pfam" id="PF02801">
    <property type="entry name" value="Ketoacyl-synt_C"/>
    <property type="match status" value="1"/>
</dbReference>
<keyword evidence="4" id="KW-0045">Antibiotic biosynthesis</keyword>
<dbReference type="InterPro" id="IPR016039">
    <property type="entry name" value="Thiolase-like"/>
</dbReference>